<reference evidence="2" key="1">
    <citation type="submission" date="2020-08" db="EMBL/GenBank/DDBJ databases">
        <title>Multicomponent nature underlies the extraordinary mechanical properties of spider dragline silk.</title>
        <authorList>
            <person name="Kono N."/>
            <person name="Nakamura H."/>
            <person name="Mori M."/>
            <person name="Yoshida Y."/>
            <person name="Ohtoshi R."/>
            <person name="Malay A.D."/>
            <person name="Moran D.A.P."/>
            <person name="Tomita M."/>
            <person name="Numata K."/>
            <person name="Arakawa K."/>
        </authorList>
    </citation>
    <scope>NUCLEOTIDE SEQUENCE</scope>
</reference>
<feature type="compositionally biased region" description="Basic and acidic residues" evidence="1">
    <location>
        <begin position="18"/>
        <end position="64"/>
    </location>
</feature>
<protein>
    <submittedName>
        <fullName evidence="2">Uncharacterized protein</fullName>
    </submittedName>
</protein>
<organism evidence="2 3">
    <name type="scientific">Trichonephila inaurata madagascariensis</name>
    <dbReference type="NCBI Taxonomy" id="2747483"/>
    <lineage>
        <taxon>Eukaryota</taxon>
        <taxon>Metazoa</taxon>
        <taxon>Ecdysozoa</taxon>
        <taxon>Arthropoda</taxon>
        <taxon>Chelicerata</taxon>
        <taxon>Arachnida</taxon>
        <taxon>Araneae</taxon>
        <taxon>Araneomorphae</taxon>
        <taxon>Entelegynae</taxon>
        <taxon>Araneoidea</taxon>
        <taxon>Nephilidae</taxon>
        <taxon>Trichonephila</taxon>
        <taxon>Trichonephila inaurata</taxon>
    </lineage>
</organism>
<sequence>MVSIPNILQKLRAKKSMTIRDDDHDDDDRGAHGDGGHDAHGDGGHDAHDDDGRDVHDDDGHDAHDDDDGALAPWRVHQVYTGERRS</sequence>
<dbReference type="AlphaFoldDB" id="A0A8X6XBE9"/>
<comment type="caution">
    <text evidence="2">The sequence shown here is derived from an EMBL/GenBank/DDBJ whole genome shotgun (WGS) entry which is preliminary data.</text>
</comment>
<evidence type="ECO:0000313" key="2">
    <source>
        <dbReference type="EMBL" id="GFY50308.1"/>
    </source>
</evidence>
<dbReference type="Proteomes" id="UP000886998">
    <property type="component" value="Unassembled WGS sequence"/>
</dbReference>
<evidence type="ECO:0000256" key="1">
    <source>
        <dbReference type="SAM" id="MobiDB-lite"/>
    </source>
</evidence>
<feature type="region of interest" description="Disordered" evidence="1">
    <location>
        <begin position="14"/>
        <end position="86"/>
    </location>
</feature>
<dbReference type="EMBL" id="BMAV01007395">
    <property type="protein sequence ID" value="GFY50308.1"/>
    <property type="molecule type" value="Genomic_DNA"/>
</dbReference>
<accession>A0A8X6XBE9</accession>
<evidence type="ECO:0000313" key="3">
    <source>
        <dbReference type="Proteomes" id="UP000886998"/>
    </source>
</evidence>
<name>A0A8X6XBE9_9ARAC</name>
<gene>
    <name evidence="2" type="ORF">TNIN_340531</name>
</gene>
<proteinExistence type="predicted"/>
<keyword evidence="3" id="KW-1185">Reference proteome</keyword>